<organism evidence="1 2">
    <name type="scientific">Avena sativa</name>
    <name type="common">Oat</name>
    <dbReference type="NCBI Taxonomy" id="4498"/>
    <lineage>
        <taxon>Eukaryota</taxon>
        <taxon>Viridiplantae</taxon>
        <taxon>Streptophyta</taxon>
        <taxon>Embryophyta</taxon>
        <taxon>Tracheophyta</taxon>
        <taxon>Spermatophyta</taxon>
        <taxon>Magnoliopsida</taxon>
        <taxon>Liliopsida</taxon>
        <taxon>Poales</taxon>
        <taxon>Poaceae</taxon>
        <taxon>BOP clade</taxon>
        <taxon>Pooideae</taxon>
        <taxon>Poodae</taxon>
        <taxon>Poeae</taxon>
        <taxon>Poeae Chloroplast Group 1 (Aveneae type)</taxon>
        <taxon>Aveninae</taxon>
        <taxon>Avena</taxon>
    </lineage>
</organism>
<evidence type="ECO:0000313" key="2">
    <source>
        <dbReference type="Proteomes" id="UP001732700"/>
    </source>
</evidence>
<reference evidence="1" key="2">
    <citation type="submission" date="2025-09" db="UniProtKB">
        <authorList>
            <consortium name="EnsemblPlants"/>
        </authorList>
    </citation>
    <scope>IDENTIFICATION</scope>
</reference>
<proteinExistence type="predicted"/>
<accession>A0ACD5ZWX2</accession>
<sequence length="250" mass="27438">MGNCQAADAAAVVIQHPGDGKVERLYWPATAADVMRRNPGHYVALVVLHVSGSGGGDAKADPAVAGDGGGGARITKVKLLKPKDTLLLGQVYRLITSQEVTKAVQARRQEKMRVCDEVIEQQEQRPRLHRRRQPPKPRGDAAEANEEQRQPADHQVIAGQFSYTAYPMIHIAIATSLICRFASWFLRNGSGWRKTGGTGAPPVAAEAGTGGRRCRASLNCRPDCHAFTSELCRIERFEVWSYSYLVEMYI</sequence>
<keyword evidence="2" id="KW-1185">Reference proteome</keyword>
<protein>
    <submittedName>
        <fullName evidence="1">Uncharacterized protein</fullName>
    </submittedName>
</protein>
<dbReference type="EnsemblPlants" id="AVESA.00010b.r2.7AG1228170.2">
    <property type="protein sequence ID" value="AVESA.00010b.r2.7AG1228170.2.CDS"/>
    <property type="gene ID" value="AVESA.00010b.r2.7AG1228170"/>
</dbReference>
<evidence type="ECO:0000313" key="1">
    <source>
        <dbReference type="EnsemblPlants" id="AVESA.00010b.r2.7AG1228170.2.CDS"/>
    </source>
</evidence>
<name>A0ACD5ZWX2_AVESA</name>
<dbReference type="Proteomes" id="UP001732700">
    <property type="component" value="Chromosome 7A"/>
</dbReference>
<reference evidence="1" key="1">
    <citation type="submission" date="2021-05" db="EMBL/GenBank/DDBJ databases">
        <authorList>
            <person name="Scholz U."/>
            <person name="Mascher M."/>
            <person name="Fiebig A."/>
        </authorList>
    </citation>
    <scope>NUCLEOTIDE SEQUENCE [LARGE SCALE GENOMIC DNA]</scope>
</reference>